<evidence type="ECO:0000256" key="9">
    <source>
        <dbReference type="PIRSR" id="PIRSR602401-1"/>
    </source>
</evidence>
<dbReference type="STRING" id="1314776.A0A166H381"/>
<dbReference type="GO" id="GO:0004497">
    <property type="term" value="F:monooxygenase activity"/>
    <property type="evidence" value="ECO:0007669"/>
    <property type="project" value="UniProtKB-KW"/>
</dbReference>
<evidence type="ECO:0000256" key="8">
    <source>
        <dbReference type="ARBA" id="ARBA00023033"/>
    </source>
</evidence>
<keyword evidence="10" id="KW-1133">Transmembrane helix</keyword>
<protein>
    <submittedName>
        <fullName evidence="11">Cytochrome P450</fullName>
    </submittedName>
</protein>
<dbReference type="InterPro" id="IPR002401">
    <property type="entry name" value="Cyt_P450_E_grp-I"/>
</dbReference>
<comment type="cofactor">
    <cofactor evidence="1 9">
        <name>heme</name>
        <dbReference type="ChEBI" id="CHEBI:30413"/>
    </cofactor>
</comment>
<feature type="transmembrane region" description="Helical" evidence="10">
    <location>
        <begin position="17"/>
        <end position="39"/>
    </location>
</feature>
<evidence type="ECO:0000256" key="1">
    <source>
        <dbReference type="ARBA" id="ARBA00001971"/>
    </source>
</evidence>
<dbReference type="InterPro" id="IPR050121">
    <property type="entry name" value="Cytochrome_P450_monoxygenase"/>
</dbReference>
<dbReference type="EMBL" id="KV428014">
    <property type="protein sequence ID" value="KZT42292.1"/>
    <property type="molecule type" value="Genomic_DNA"/>
</dbReference>
<evidence type="ECO:0000256" key="2">
    <source>
        <dbReference type="ARBA" id="ARBA00005179"/>
    </source>
</evidence>
<evidence type="ECO:0000256" key="3">
    <source>
        <dbReference type="ARBA" id="ARBA00010617"/>
    </source>
</evidence>
<keyword evidence="10" id="KW-0812">Transmembrane</keyword>
<dbReference type="PANTHER" id="PTHR24305:SF166">
    <property type="entry name" value="CYTOCHROME P450 12A4, MITOCHONDRIAL-RELATED"/>
    <property type="match status" value="1"/>
</dbReference>
<keyword evidence="7 9" id="KW-0408">Iron</keyword>
<dbReference type="PRINTS" id="PR00385">
    <property type="entry name" value="P450"/>
</dbReference>
<dbReference type="Pfam" id="PF00067">
    <property type="entry name" value="p450"/>
    <property type="match status" value="1"/>
</dbReference>
<feature type="binding site" description="axial binding residue" evidence="9">
    <location>
        <position position="541"/>
    </location>
    <ligand>
        <name>heme</name>
        <dbReference type="ChEBI" id="CHEBI:30413"/>
    </ligand>
    <ligandPart>
        <name>Fe</name>
        <dbReference type="ChEBI" id="CHEBI:18248"/>
    </ligandPart>
</feature>
<keyword evidence="6" id="KW-0560">Oxidoreductase</keyword>
<dbReference type="Gene3D" id="1.10.630.10">
    <property type="entry name" value="Cytochrome P450"/>
    <property type="match status" value="1"/>
</dbReference>
<gene>
    <name evidence="11" type="ORF">SISSUDRAFT_1112639</name>
</gene>
<dbReference type="InterPro" id="IPR036396">
    <property type="entry name" value="Cyt_P450_sf"/>
</dbReference>
<evidence type="ECO:0000256" key="7">
    <source>
        <dbReference type="ARBA" id="ARBA00023004"/>
    </source>
</evidence>
<dbReference type="Proteomes" id="UP000076798">
    <property type="component" value="Unassembled WGS sequence"/>
</dbReference>
<keyword evidence="5 9" id="KW-0479">Metal-binding</keyword>
<evidence type="ECO:0000256" key="10">
    <source>
        <dbReference type="SAM" id="Phobius"/>
    </source>
</evidence>
<evidence type="ECO:0000313" key="12">
    <source>
        <dbReference type="Proteomes" id="UP000076798"/>
    </source>
</evidence>
<dbReference type="SUPFAM" id="SSF48264">
    <property type="entry name" value="Cytochrome P450"/>
    <property type="match status" value="1"/>
</dbReference>
<dbReference type="PRINTS" id="PR00463">
    <property type="entry name" value="EP450I"/>
</dbReference>
<dbReference type="AlphaFoldDB" id="A0A166H381"/>
<accession>A0A166H381</accession>
<keyword evidence="8" id="KW-0503">Monooxygenase</keyword>
<organism evidence="11 12">
    <name type="scientific">Sistotremastrum suecicum HHB10207 ss-3</name>
    <dbReference type="NCBI Taxonomy" id="1314776"/>
    <lineage>
        <taxon>Eukaryota</taxon>
        <taxon>Fungi</taxon>
        <taxon>Dikarya</taxon>
        <taxon>Basidiomycota</taxon>
        <taxon>Agaricomycotina</taxon>
        <taxon>Agaricomycetes</taxon>
        <taxon>Sistotremastrales</taxon>
        <taxon>Sistotremastraceae</taxon>
        <taxon>Sistotremastrum</taxon>
    </lineage>
</organism>
<keyword evidence="4 9" id="KW-0349">Heme</keyword>
<evidence type="ECO:0000256" key="6">
    <source>
        <dbReference type="ARBA" id="ARBA00023002"/>
    </source>
</evidence>
<keyword evidence="10" id="KW-0472">Membrane</keyword>
<dbReference type="PANTHER" id="PTHR24305">
    <property type="entry name" value="CYTOCHROME P450"/>
    <property type="match status" value="1"/>
</dbReference>
<evidence type="ECO:0000256" key="5">
    <source>
        <dbReference type="ARBA" id="ARBA00022723"/>
    </source>
</evidence>
<evidence type="ECO:0000256" key="4">
    <source>
        <dbReference type="ARBA" id="ARBA00022617"/>
    </source>
</evidence>
<dbReference type="GO" id="GO:0005506">
    <property type="term" value="F:iron ion binding"/>
    <property type="evidence" value="ECO:0007669"/>
    <property type="project" value="InterPro"/>
</dbReference>
<comment type="similarity">
    <text evidence="3">Belongs to the cytochrome P450 family.</text>
</comment>
<reference evidence="11 12" key="1">
    <citation type="journal article" date="2016" name="Mol. Biol. Evol.">
        <title>Comparative Genomics of Early-Diverging Mushroom-Forming Fungi Provides Insights into the Origins of Lignocellulose Decay Capabilities.</title>
        <authorList>
            <person name="Nagy L.G."/>
            <person name="Riley R."/>
            <person name="Tritt A."/>
            <person name="Adam C."/>
            <person name="Daum C."/>
            <person name="Floudas D."/>
            <person name="Sun H."/>
            <person name="Yadav J.S."/>
            <person name="Pangilinan J."/>
            <person name="Larsson K.H."/>
            <person name="Matsuura K."/>
            <person name="Barry K."/>
            <person name="Labutti K."/>
            <person name="Kuo R."/>
            <person name="Ohm R.A."/>
            <person name="Bhattacharya S.S."/>
            <person name="Shirouzu T."/>
            <person name="Yoshinaga Y."/>
            <person name="Martin F.M."/>
            <person name="Grigoriev I.V."/>
            <person name="Hibbett D.S."/>
        </authorList>
    </citation>
    <scope>NUCLEOTIDE SEQUENCE [LARGE SCALE GENOMIC DNA]</scope>
    <source>
        <strain evidence="11 12">HHB10207 ss-3</strain>
    </source>
</reference>
<dbReference type="GO" id="GO:0016705">
    <property type="term" value="F:oxidoreductase activity, acting on paired donors, with incorporation or reduction of molecular oxygen"/>
    <property type="evidence" value="ECO:0007669"/>
    <property type="project" value="InterPro"/>
</dbReference>
<evidence type="ECO:0000313" key="11">
    <source>
        <dbReference type="EMBL" id="KZT42292.1"/>
    </source>
</evidence>
<proteinExistence type="inferred from homology"/>
<sequence>MALIPDFLGSFLLKHPFLTFVVVILLSILLFVYYILYLLTGGLIRPHFSPALNLPGPKSPSYLWGNVKTIRDLLPGQAHHEWYEQYGDVFAYKGFFGTNRICTHDVRALQYVLNHGEEFTKPEEVRNTLKKLGGEGLIWAEGAVHKRQRRVVLNAFNNNNVRQLTEVIWEKALELRDVWFSRIGKSAAAARASGQKFAMGEAPSMTVDGLDWIAKLTFDIMGLTGFGFDFNYINIDNLDAEEQDADELVKAIKQAVESGDNPSFLAFIGAMLPRSKMLLRLPFISKKEKIAAEAHDTMHALGLKLLQEKKEEILKLGPNEEQRSDLCSLLVRANMSPDVPESLRLSDEDVVAQIPTFLIAGHETTTTTVAWALYIIATNPEIQNKIRREIITSLPGSSMSAVPFTPFTPFSPFHGRESHPEFEALNDHPYLDAFIKEVLRLYPALPVSRRVATKDCVIPLSPEFPGIKCKDGSIAHQIRVQKGDGIDIATASINLSKTFFGEDAAEFKPERWLGANQEKLHTMLPSIMPNLMTFLGGSRACVGYKFAMAEIKIVIYTIIRNFRIELPDPDMEIIRKNDAIVSRPLVKGQSGNQLPLRIRRV</sequence>
<dbReference type="OrthoDB" id="1470350at2759"/>
<dbReference type="GO" id="GO:0020037">
    <property type="term" value="F:heme binding"/>
    <property type="evidence" value="ECO:0007669"/>
    <property type="project" value="InterPro"/>
</dbReference>
<comment type="pathway">
    <text evidence="2">Secondary metabolite biosynthesis.</text>
</comment>
<dbReference type="InterPro" id="IPR001128">
    <property type="entry name" value="Cyt_P450"/>
</dbReference>
<keyword evidence="12" id="KW-1185">Reference proteome</keyword>
<name>A0A166H381_9AGAM</name>